<name>A0A059FIT2_9PROT</name>
<dbReference type="RefSeq" id="WP_081814524.1">
    <property type="nucleotide sequence ID" value="NZ_ARYJ01000002.1"/>
</dbReference>
<dbReference type="Gene3D" id="3.20.20.450">
    <property type="entry name" value="EAL domain"/>
    <property type="match status" value="1"/>
</dbReference>
<dbReference type="CDD" id="cd01948">
    <property type="entry name" value="EAL"/>
    <property type="match status" value="1"/>
</dbReference>
<dbReference type="SMART" id="SM00052">
    <property type="entry name" value="EAL"/>
    <property type="match status" value="1"/>
</dbReference>
<dbReference type="GO" id="GO:0071111">
    <property type="term" value="F:cyclic-guanylate-specific phosphodiesterase activity"/>
    <property type="evidence" value="ECO:0007669"/>
    <property type="project" value="InterPro"/>
</dbReference>
<evidence type="ECO:0000259" key="1">
    <source>
        <dbReference type="PROSITE" id="PS50883"/>
    </source>
</evidence>
<dbReference type="PANTHER" id="PTHR33121">
    <property type="entry name" value="CYCLIC DI-GMP PHOSPHODIESTERASE PDEF"/>
    <property type="match status" value="1"/>
</dbReference>
<proteinExistence type="predicted"/>
<organism evidence="2 3">
    <name type="scientific">Hyphomonas jannaschiana VP2</name>
    <dbReference type="NCBI Taxonomy" id="1280952"/>
    <lineage>
        <taxon>Bacteria</taxon>
        <taxon>Pseudomonadati</taxon>
        <taxon>Pseudomonadota</taxon>
        <taxon>Alphaproteobacteria</taxon>
        <taxon>Hyphomonadales</taxon>
        <taxon>Hyphomonadaceae</taxon>
        <taxon>Hyphomonas</taxon>
    </lineage>
</organism>
<protein>
    <submittedName>
        <fullName evidence="2">Diguanylate phosphodiesterase</fullName>
    </submittedName>
</protein>
<dbReference type="SUPFAM" id="SSF55781">
    <property type="entry name" value="GAF domain-like"/>
    <property type="match status" value="1"/>
</dbReference>
<dbReference type="Pfam" id="PF00563">
    <property type="entry name" value="EAL"/>
    <property type="match status" value="1"/>
</dbReference>
<dbReference type="STRING" id="1280952.HJA_04476"/>
<dbReference type="SMART" id="SM00065">
    <property type="entry name" value="GAF"/>
    <property type="match status" value="1"/>
</dbReference>
<gene>
    <name evidence="2" type="ORF">HJA_04476</name>
</gene>
<dbReference type="AlphaFoldDB" id="A0A059FIT2"/>
<dbReference type="EMBL" id="ARYJ01000002">
    <property type="protein sequence ID" value="KCZ90456.1"/>
    <property type="molecule type" value="Genomic_DNA"/>
</dbReference>
<dbReference type="Proteomes" id="UP000024816">
    <property type="component" value="Unassembled WGS sequence"/>
</dbReference>
<dbReference type="InterPro" id="IPR035919">
    <property type="entry name" value="EAL_sf"/>
</dbReference>
<evidence type="ECO:0000313" key="3">
    <source>
        <dbReference type="Proteomes" id="UP000024816"/>
    </source>
</evidence>
<comment type="caution">
    <text evidence="2">The sequence shown here is derived from an EMBL/GenBank/DDBJ whole genome shotgun (WGS) entry which is preliminary data.</text>
</comment>
<keyword evidence="3" id="KW-1185">Reference proteome</keyword>
<dbReference type="InterPro" id="IPR003018">
    <property type="entry name" value="GAF"/>
</dbReference>
<dbReference type="InterPro" id="IPR050706">
    <property type="entry name" value="Cyclic-di-GMP_PDE-like"/>
</dbReference>
<dbReference type="OrthoDB" id="9814202at2"/>
<dbReference type="PROSITE" id="PS50883">
    <property type="entry name" value="EAL"/>
    <property type="match status" value="1"/>
</dbReference>
<dbReference type="SUPFAM" id="SSF141868">
    <property type="entry name" value="EAL domain-like"/>
    <property type="match status" value="1"/>
</dbReference>
<evidence type="ECO:0000313" key="2">
    <source>
        <dbReference type="EMBL" id="KCZ90456.1"/>
    </source>
</evidence>
<feature type="domain" description="EAL" evidence="1">
    <location>
        <begin position="166"/>
        <end position="408"/>
    </location>
</feature>
<accession>A0A059FIT2</accession>
<sequence length="409" mass="45173">MNAFQLDASMLKGPSESSPQIIESSLRAIREHLDMPVAYLSQFVNGRVVYRNVDAPGYEHLIRAGASRSMDEGYCGLIIAGRLPQMIPDTSENQLASSLPITRTLPIGSHIAIPIHLEDGTIYGMFACLSPKPNTSLNSRDLETMRLFANLATQQIHANHRTERIMREKRIRIESVLEEKAFEIAYQPIVDLGDMQPKGFEALSRFSAEPYRTPDIWFAEAAEVGLAAELELAAIRHAVRALNVLPADQYVSVNASPQTVINPAFAPAFAGLPLSRIVLEITEHAIIEDYDLFTKCLAPLRKRGLRIAVDDAGAGHSSLRHIIQLSPDFVKVDISLTRNVDADLARRALISALLHYTRETSAQIVAEGIETEAELRTLKLLGVRRGQGYFLGRPSINAFGEMKAEARKA</sequence>
<dbReference type="eggNOG" id="COG2200">
    <property type="taxonomic scope" value="Bacteria"/>
</dbReference>
<reference evidence="2 3" key="1">
    <citation type="journal article" date="2014" name="Antonie Van Leeuwenhoek">
        <title>Hyphomonas beringensis sp. nov. and Hyphomonas chukchiensis sp. nov., isolated from surface seawater of the Bering Sea and Chukchi Sea.</title>
        <authorList>
            <person name="Li C."/>
            <person name="Lai Q."/>
            <person name="Li G."/>
            <person name="Dong C."/>
            <person name="Wang J."/>
            <person name="Liao Y."/>
            <person name="Shao Z."/>
        </authorList>
    </citation>
    <scope>NUCLEOTIDE SEQUENCE [LARGE SCALE GENOMIC DNA]</scope>
    <source>
        <strain evidence="2 3">VP2</strain>
    </source>
</reference>
<dbReference type="InterPro" id="IPR029016">
    <property type="entry name" value="GAF-like_dom_sf"/>
</dbReference>
<dbReference type="PANTHER" id="PTHR33121:SF76">
    <property type="entry name" value="SIGNALING PROTEIN"/>
    <property type="match status" value="1"/>
</dbReference>
<dbReference type="Gene3D" id="3.30.450.40">
    <property type="match status" value="1"/>
</dbReference>
<dbReference type="Pfam" id="PF01590">
    <property type="entry name" value="GAF"/>
    <property type="match status" value="1"/>
</dbReference>
<dbReference type="eggNOG" id="COG2203">
    <property type="taxonomic scope" value="Bacteria"/>
</dbReference>
<dbReference type="InterPro" id="IPR001633">
    <property type="entry name" value="EAL_dom"/>
</dbReference>
<dbReference type="PATRIC" id="fig|1280952.3.peg.887"/>